<reference evidence="2" key="1">
    <citation type="submission" date="2022-10" db="EMBL/GenBank/DDBJ databases">
        <authorList>
            <person name="Hyden B.L."/>
            <person name="Feng K."/>
            <person name="Yates T."/>
            <person name="Jawdy S."/>
            <person name="Smart L.B."/>
            <person name="Muchero W."/>
        </authorList>
    </citation>
    <scope>NUCLEOTIDE SEQUENCE</scope>
    <source>
        <tissue evidence="2">Shoot tip</tissue>
    </source>
</reference>
<dbReference type="InterPro" id="IPR024738">
    <property type="entry name" value="Hfi1/Tada1"/>
</dbReference>
<comment type="caution">
    <text evidence="2">The sequence shown here is derived from an EMBL/GenBank/DDBJ whole genome shotgun (WGS) entry which is preliminary data.</text>
</comment>
<evidence type="ECO:0000313" key="3">
    <source>
        <dbReference type="Proteomes" id="UP001141253"/>
    </source>
</evidence>
<feature type="compositionally biased region" description="Basic and acidic residues" evidence="1">
    <location>
        <begin position="14"/>
        <end position="24"/>
    </location>
</feature>
<proteinExistence type="predicted"/>
<gene>
    <name evidence="2" type="ORF">OIU77_028739</name>
</gene>
<accession>A0ABQ9BL66</accession>
<dbReference type="PANTHER" id="PTHR21277">
    <property type="entry name" value="TRANSCRIPTIONAL ADAPTER 1"/>
    <property type="match status" value="1"/>
</dbReference>
<dbReference type="Proteomes" id="UP001141253">
    <property type="component" value="Chromosome 9"/>
</dbReference>
<dbReference type="EMBL" id="JAPFFI010000008">
    <property type="protein sequence ID" value="KAJ6385615.1"/>
    <property type="molecule type" value="Genomic_DNA"/>
</dbReference>
<evidence type="ECO:0000313" key="2">
    <source>
        <dbReference type="EMBL" id="KAJ6385615.1"/>
    </source>
</evidence>
<evidence type="ECO:0000256" key="1">
    <source>
        <dbReference type="SAM" id="MobiDB-lite"/>
    </source>
</evidence>
<keyword evidence="3" id="KW-1185">Reference proteome</keyword>
<dbReference type="PANTHER" id="PTHR21277:SF44">
    <property type="entry name" value="TRANSCRIPTIONAL REGULATOR OF RNA POLII, SAGA, SUBUNIT"/>
    <property type="match status" value="1"/>
</dbReference>
<feature type="region of interest" description="Disordered" evidence="1">
    <location>
        <begin position="1"/>
        <end position="33"/>
    </location>
</feature>
<organism evidence="2 3">
    <name type="scientific">Salix suchowensis</name>
    <dbReference type="NCBI Taxonomy" id="1278906"/>
    <lineage>
        <taxon>Eukaryota</taxon>
        <taxon>Viridiplantae</taxon>
        <taxon>Streptophyta</taxon>
        <taxon>Embryophyta</taxon>
        <taxon>Tracheophyta</taxon>
        <taxon>Spermatophyta</taxon>
        <taxon>Magnoliopsida</taxon>
        <taxon>eudicotyledons</taxon>
        <taxon>Gunneridae</taxon>
        <taxon>Pentapetalae</taxon>
        <taxon>rosids</taxon>
        <taxon>fabids</taxon>
        <taxon>Malpighiales</taxon>
        <taxon>Salicaceae</taxon>
        <taxon>Saliceae</taxon>
        <taxon>Salix</taxon>
    </lineage>
</organism>
<reference evidence="2" key="2">
    <citation type="journal article" date="2023" name="Int. J. Mol. Sci.">
        <title>De Novo Assembly and Annotation of 11 Diverse Shrub Willow (Salix) Genomes Reveals Novel Gene Organization in Sex-Linked Regions.</title>
        <authorList>
            <person name="Hyden B."/>
            <person name="Feng K."/>
            <person name="Yates T.B."/>
            <person name="Jawdy S."/>
            <person name="Cereghino C."/>
            <person name="Smart L.B."/>
            <person name="Muchero W."/>
        </authorList>
    </citation>
    <scope>NUCLEOTIDE SEQUENCE</scope>
    <source>
        <tissue evidence="2">Shoot tip</tissue>
    </source>
</reference>
<name>A0ABQ9BL66_9ROSI</name>
<protein>
    <submittedName>
        <fullName evidence="2">Uncharacterized protein</fullName>
    </submittedName>
</protein>
<dbReference type="Pfam" id="PF12767">
    <property type="entry name" value="SAGA-Tad1"/>
    <property type="match status" value="1"/>
</dbReference>
<sequence length="269" mass="29498">MPFPSSPRKVRSPVNRDCKFRDRPSPLGPLGKPQSVECEELIVRGQEQQSATELLSLGSRPPVEVVSVEEGEEVDQMAGSPSVQSRSPVTAPLGISMNFGKLEMEGVSVSLDCVNLLNNGLDAYLKRLIEPCMALAVSRHGKESLKKASGQFIPGSNGMLPGKYMQRETKSVYASMLDFRVSMESNPQILGEYWPTQLEKISSHGFEGTALTASRAVARLIYAPLASLRTFLFSAAVFLLGNGPNSIRKYRQCPPELLYRVSRVVPEPQ</sequence>